<dbReference type="Proteomes" id="UP001172673">
    <property type="component" value="Unassembled WGS sequence"/>
</dbReference>
<protein>
    <submittedName>
        <fullName evidence="2">Uncharacterized protein</fullName>
    </submittedName>
</protein>
<feature type="region of interest" description="Disordered" evidence="1">
    <location>
        <begin position="1"/>
        <end position="82"/>
    </location>
</feature>
<organism evidence="2 3">
    <name type="scientific">Cladophialophora chaetospira</name>
    <dbReference type="NCBI Taxonomy" id="386627"/>
    <lineage>
        <taxon>Eukaryota</taxon>
        <taxon>Fungi</taxon>
        <taxon>Dikarya</taxon>
        <taxon>Ascomycota</taxon>
        <taxon>Pezizomycotina</taxon>
        <taxon>Eurotiomycetes</taxon>
        <taxon>Chaetothyriomycetidae</taxon>
        <taxon>Chaetothyriales</taxon>
        <taxon>Herpotrichiellaceae</taxon>
        <taxon>Cladophialophora</taxon>
    </lineage>
</organism>
<reference evidence="2" key="1">
    <citation type="submission" date="2022-10" db="EMBL/GenBank/DDBJ databases">
        <title>Culturing micro-colonial fungi from biological soil crusts in the Mojave desert and describing Neophaeococcomyces mojavensis, and introducing the new genera and species Taxawa tesnikishii.</title>
        <authorList>
            <person name="Kurbessoian T."/>
            <person name="Stajich J.E."/>
        </authorList>
    </citation>
    <scope>NUCLEOTIDE SEQUENCE</scope>
    <source>
        <strain evidence="2">TK_41</strain>
    </source>
</reference>
<feature type="compositionally biased region" description="Polar residues" evidence="1">
    <location>
        <begin position="39"/>
        <end position="66"/>
    </location>
</feature>
<comment type="caution">
    <text evidence="2">The sequence shown here is derived from an EMBL/GenBank/DDBJ whole genome shotgun (WGS) entry which is preliminary data.</text>
</comment>
<evidence type="ECO:0000256" key="1">
    <source>
        <dbReference type="SAM" id="MobiDB-lite"/>
    </source>
</evidence>
<gene>
    <name evidence="2" type="ORF">H2200_001642</name>
</gene>
<dbReference type="AlphaFoldDB" id="A0AA38XL94"/>
<dbReference type="EMBL" id="JAPDRK010000002">
    <property type="protein sequence ID" value="KAJ9615567.1"/>
    <property type="molecule type" value="Genomic_DNA"/>
</dbReference>
<keyword evidence="3" id="KW-1185">Reference proteome</keyword>
<feature type="compositionally biased region" description="Basic residues" evidence="1">
    <location>
        <begin position="1"/>
        <end position="10"/>
    </location>
</feature>
<sequence>MTKRKPRSGRRGNDTRGVNSNSASNQQRQSTSASAASRDGSNPSQNKRAGKGTSNLTKSTDNVQNGSTPTTPSLPPPDDHVSIAGFNAAAVDATLKKGYDAKAPLYKAEAKPQPPVAQSPWGAKPGAMASGKDFWLDLRRQVAALQQTGGVSQGG</sequence>
<proteinExistence type="predicted"/>
<evidence type="ECO:0000313" key="3">
    <source>
        <dbReference type="Proteomes" id="UP001172673"/>
    </source>
</evidence>
<accession>A0AA38XL94</accession>
<name>A0AA38XL94_9EURO</name>
<feature type="region of interest" description="Disordered" evidence="1">
    <location>
        <begin position="106"/>
        <end position="125"/>
    </location>
</feature>
<feature type="compositionally biased region" description="Low complexity" evidence="1">
    <location>
        <begin position="19"/>
        <end position="38"/>
    </location>
</feature>
<evidence type="ECO:0000313" key="2">
    <source>
        <dbReference type="EMBL" id="KAJ9615567.1"/>
    </source>
</evidence>